<dbReference type="EMBL" id="JARVKF010000397">
    <property type="protein sequence ID" value="KAK9417576.1"/>
    <property type="molecule type" value="Genomic_DNA"/>
</dbReference>
<name>A0ABR2UT52_9PEZI</name>
<dbReference type="Proteomes" id="UP001408356">
    <property type="component" value="Unassembled WGS sequence"/>
</dbReference>
<keyword evidence="3" id="KW-1185">Reference proteome</keyword>
<evidence type="ECO:0000313" key="2">
    <source>
        <dbReference type="EMBL" id="KAK9417576.1"/>
    </source>
</evidence>
<proteinExistence type="predicted"/>
<feature type="compositionally biased region" description="Basic and acidic residues" evidence="1">
    <location>
        <begin position="147"/>
        <end position="158"/>
    </location>
</feature>
<evidence type="ECO:0000313" key="3">
    <source>
        <dbReference type="Proteomes" id="UP001408356"/>
    </source>
</evidence>
<evidence type="ECO:0000256" key="1">
    <source>
        <dbReference type="SAM" id="MobiDB-lite"/>
    </source>
</evidence>
<accession>A0ABR2UT52</accession>
<reference evidence="2 3" key="1">
    <citation type="journal article" date="2024" name="J. Plant Pathol.">
        <title>Sequence and assembly of the genome of Seiridium unicorne, isolate CBS 538.82, causal agent of cypress canker disease.</title>
        <authorList>
            <person name="Scali E."/>
            <person name="Rocca G.D."/>
            <person name="Danti R."/>
            <person name="Garbelotto M."/>
            <person name="Barberini S."/>
            <person name="Baroncelli R."/>
            <person name="Emiliani G."/>
        </authorList>
    </citation>
    <scope>NUCLEOTIDE SEQUENCE [LARGE SCALE GENOMIC DNA]</scope>
    <source>
        <strain evidence="2 3">BM-138-508</strain>
    </source>
</reference>
<comment type="caution">
    <text evidence="2">The sequence shown here is derived from an EMBL/GenBank/DDBJ whole genome shotgun (WGS) entry which is preliminary data.</text>
</comment>
<gene>
    <name evidence="2" type="ORF">SUNI508_08727</name>
</gene>
<protein>
    <submittedName>
        <fullName evidence="2">Uncharacterized protein</fullName>
    </submittedName>
</protein>
<organism evidence="2 3">
    <name type="scientific">Seiridium unicorne</name>
    <dbReference type="NCBI Taxonomy" id="138068"/>
    <lineage>
        <taxon>Eukaryota</taxon>
        <taxon>Fungi</taxon>
        <taxon>Dikarya</taxon>
        <taxon>Ascomycota</taxon>
        <taxon>Pezizomycotina</taxon>
        <taxon>Sordariomycetes</taxon>
        <taxon>Xylariomycetidae</taxon>
        <taxon>Amphisphaeriales</taxon>
        <taxon>Sporocadaceae</taxon>
        <taxon>Seiridium</taxon>
    </lineage>
</organism>
<sequence length="170" mass="18056">MKSTKRSHSTSSAPEPTVRSFLLRPYKSPISRLKQEARRSTETIFPVDFTFGSRTRAVVPVQFAGVRGKDHIWTVNTSSPMGIASLVGGAVIGSPMEIDSSPVTDTSSPMDIDAVPSTQVAPKGQHIQDSTISSSPPSPALGAALAVEERGESHRVDVDLTIPTNNSTSL</sequence>
<feature type="region of interest" description="Disordered" evidence="1">
    <location>
        <begin position="119"/>
        <end position="170"/>
    </location>
</feature>